<evidence type="ECO:0000313" key="12">
    <source>
        <dbReference type="Proteomes" id="UP001153555"/>
    </source>
</evidence>
<dbReference type="EMBL" id="CACSLK010034236">
    <property type="protein sequence ID" value="CAA0841612.1"/>
    <property type="molecule type" value="Genomic_DNA"/>
</dbReference>
<accession>A0A9N7NZ62</accession>
<dbReference type="OrthoDB" id="1882547at2759"/>
<evidence type="ECO:0000256" key="7">
    <source>
        <dbReference type="ARBA" id="ARBA00031688"/>
    </source>
</evidence>
<feature type="active site" description="Cysteine sulfenic acid (-SOH) intermediate" evidence="8">
    <location>
        <position position="26"/>
    </location>
</feature>
<comment type="caution">
    <text evidence="11">The sequence shown here is derived from an EMBL/GenBank/DDBJ whole genome shotgun (WGS) entry which is preliminary data.</text>
</comment>
<keyword evidence="12" id="KW-1185">Reference proteome</keyword>
<dbReference type="Gene3D" id="3.40.30.10">
    <property type="entry name" value="Glutaredoxin"/>
    <property type="match status" value="1"/>
</dbReference>
<gene>
    <name evidence="11" type="ORF">SHERM_00629</name>
</gene>
<evidence type="ECO:0000256" key="4">
    <source>
        <dbReference type="ARBA" id="ARBA00022559"/>
    </source>
</evidence>
<sequence>MFTTRQHRTPSTLHNRTPTSEHRPTCSQKHLPGFVEKAVEFKAKVIDAIACASVNNAFVMKVMKAWKADLKIGDEVLLLSDDNGRFTRAIGCQLDLSNKPAGLWVRSKRS</sequence>
<evidence type="ECO:0000256" key="8">
    <source>
        <dbReference type="PIRSR" id="PIRSR637944-1"/>
    </source>
</evidence>
<reference evidence="11" key="1">
    <citation type="submission" date="2019-12" db="EMBL/GenBank/DDBJ databases">
        <authorList>
            <person name="Scholes J."/>
        </authorList>
    </citation>
    <scope>NUCLEOTIDE SEQUENCE</scope>
</reference>
<dbReference type="EC" id="1.11.1.25" evidence="3"/>
<evidence type="ECO:0000256" key="5">
    <source>
        <dbReference type="ARBA" id="ARBA00022862"/>
    </source>
</evidence>
<dbReference type="PANTHER" id="PTHR10430">
    <property type="entry name" value="PEROXIREDOXIN"/>
    <property type="match status" value="1"/>
</dbReference>
<name>A0A9N7NZ62_STRHE</name>
<protein>
    <recommendedName>
        <fullName evidence="3">glutaredoxin-dependent peroxiredoxin</fullName>
        <ecNumber evidence="3">1.11.1.25</ecNumber>
    </recommendedName>
    <alternativeName>
        <fullName evidence="7">Glutaredoxin-dependent peroxiredoxin</fullName>
    </alternativeName>
</protein>
<organism evidence="11 12">
    <name type="scientific">Striga hermonthica</name>
    <name type="common">Purple witchweed</name>
    <name type="synonym">Buchnera hermonthica</name>
    <dbReference type="NCBI Taxonomy" id="68872"/>
    <lineage>
        <taxon>Eukaryota</taxon>
        <taxon>Viridiplantae</taxon>
        <taxon>Streptophyta</taxon>
        <taxon>Embryophyta</taxon>
        <taxon>Tracheophyta</taxon>
        <taxon>Spermatophyta</taxon>
        <taxon>Magnoliopsida</taxon>
        <taxon>eudicotyledons</taxon>
        <taxon>Gunneridae</taxon>
        <taxon>Pentapetalae</taxon>
        <taxon>asterids</taxon>
        <taxon>lamiids</taxon>
        <taxon>Lamiales</taxon>
        <taxon>Orobanchaceae</taxon>
        <taxon>Buchnereae</taxon>
        <taxon>Striga</taxon>
    </lineage>
</organism>
<dbReference type="GO" id="GO:0008379">
    <property type="term" value="F:thioredoxin peroxidase activity"/>
    <property type="evidence" value="ECO:0007669"/>
    <property type="project" value="InterPro"/>
</dbReference>
<dbReference type="InterPro" id="IPR013740">
    <property type="entry name" value="Redoxin"/>
</dbReference>
<evidence type="ECO:0000256" key="6">
    <source>
        <dbReference type="ARBA" id="ARBA00023002"/>
    </source>
</evidence>
<dbReference type="Proteomes" id="UP001153555">
    <property type="component" value="Unassembled WGS sequence"/>
</dbReference>
<dbReference type="AlphaFoldDB" id="A0A9N7NZ62"/>
<dbReference type="GO" id="GO:0005737">
    <property type="term" value="C:cytoplasm"/>
    <property type="evidence" value="ECO:0007669"/>
    <property type="project" value="TreeGrafter"/>
</dbReference>
<evidence type="ECO:0000256" key="3">
    <source>
        <dbReference type="ARBA" id="ARBA00013016"/>
    </source>
</evidence>
<feature type="domain" description="Redoxin" evidence="10">
    <location>
        <begin position="22"/>
        <end position="106"/>
    </location>
</feature>
<comment type="similarity">
    <text evidence="2">Belongs to the peroxiredoxin family. Prx5 subfamily.</text>
</comment>
<keyword evidence="4" id="KW-0575">Peroxidase</keyword>
<comment type="catalytic activity">
    <reaction evidence="1">
        <text>[glutaredoxin]-dithiol + a hydroperoxide = [glutaredoxin]-disulfide + an alcohol + H2O</text>
        <dbReference type="Rhea" id="RHEA:62624"/>
        <dbReference type="Rhea" id="RHEA-COMP:10729"/>
        <dbReference type="Rhea" id="RHEA-COMP:10730"/>
        <dbReference type="ChEBI" id="CHEBI:15377"/>
        <dbReference type="ChEBI" id="CHEBI:29950"/>
        <dbReference type="ChEBI" id="CHEBI:30879"/>
        <dbReference type="ChEBI" id="CHEBI:35924"/>
        <dbReference type="ChEBI" id="CHEBI:50058"/>
        <dbReference type="EC" id="1.11.1.25"/>
    </reaction>
</comment>
<dbReference type="SUPFAM" id="SSF52833">
    <property type="entry name" value="Thioredoxin-like"/>
    <property type="match status" value="1"/>
</dbReference>
<dbReference type="GO" id="GO:0045454">
    <property type="term" value="P:cell redox homeostasis"/>
    <property type="evidence" value="ECO:0007669"/>
    <property type="project" value="TreeGrafter"/>
</dbReference>
<dbReference type="InterPro" id="IPR036249">
    <property type="entry name" value="Thioredoxin-like_sf"/>
</dbReference>
<dbReference type="PANTHER" id="PTHR10430:SF16">
    <property type="entry name" value="PEROXIREDOXIN-5, MITOCHONDRIAL"/>
    <property type="match status" value="1"/>
</dbReference>
<evidence type="ECO:0000256" key="2">
    <source>
        <dbReference type="ARBA" id="ARBA00010505"/>
    </source>
</evidence>
<feature type="compositionally biased region" description="Polar residues" evidence="9">
    <location>
        <begin position="9"/>
        <end position="18"/>
    </location>
</feature>
<keyword evidence="5" id="KW-0049">Antioxidant</keyword>
<dbReference type="GO" id="GO:0034599">
    <property type="term" value="P:cellular response to oxidative stress"/>
    <property type="evidence" value="ECO:0007669"/>
    <property type="project" value="InterPro"/>
</dbReference>
<proteinExistence type="inferred from homology"/>
<dbReference type="InterPro" id="IPR037944">
    <property type="entry name" value="PRX5-like"/>
</dbReference>
<evidence type="ECO:0000313" key="11">
    <source>
        <dbReference type="EMBL" id="CAA0841612.1"/>
    </source>
</evidence>
<evidence type="ECO:0000256" key="1">
    <source>
        <dbReference type="ARBA" id="ARBA00001711"/>
    </source>
</evidence>
<dbReference type="Pfam" id="PF08534">
    <property type="entry name" value="Redoxin"/>
    <property type="match status" value="1"/>
</dbReference>
<feature type="region of interest" description="Disordered" evidence="9">
    <location>
        <begin position="1"/>
        <end position="27"/>
    </location>
</feature>
<evidence type="ECO:0000256" key="9">
    <source>
        <dbReference type="SAM" id="MobiDB-lite"/>
    </source>
</evidence>
<dbReference type="GO" id="GO:0042744">
    <property type="term" value="P:hydrogen peroxide catabolic process"/>
    <property type="evidence" value="ECO:0007669"/>
    <property type="project" value="TreeGrafter"/>
</dbReference>
<keyword evidence="6" id="KW-0560">Oxidoreductase</keyword>
<evidence type="ECO:0000259" key="10">
    <source>
        <dbReference type="Pfam" id="PF08534"/>
    </source>
</evidence>